<feature type="transmembrane region" description="Helical" evidence="1">
    <location>
        <begin position="6"/>
        <end position="24"/>
    </location>
</feature>
<organism evidence="2 3">
    <name type="scientific">Lysinibacillus macroides</name>
    <dbReference type="NCBI Taxonomy" id="33935"/>
    <lineage>
        <taxon>Bacteria</taxon>
        <taxon>Bacillati</taxon>
        <taxon>Bacillota</taxon>
        <taxon>Bacilli</taxon>
        <taxon>Bacillales</taxon>
        <taxon>Bacillaceae</taxon>
        <taxon>Lysinibacillus</taxon>
    </lineage>
</organism>
<evidence type="ECO:0000256" key="1">
    <source>
        <dbReference type="SAM" id="Phobius"/>
    </source>
</evidence>
<dbReference type="RefSeq" id="WP_053994730.1">
    <property type="nucleotide sequence ID" value="NZ_CP065643.1"/>
</dbReference>
<comment type="caution">
    <text evidence="2">The sequence shown here is derived from an EMBL/GenBank/DDBJ whole genome shotgun (WGS) entry which is preliminary data.</text>
</comment>
<evidence type="ECO:0000313" key="3">
    <source>
        <dbReference type="Proteomes" id="UP000037977"/>
    </source>
</evidence>
<dbReference type="AlphaFoldDB" id="A0A0N0UX87"/>
<feature type="transmembrane region" description="Helical" evidence="1">
    <location>
        <begin position="69"/>
        <end position="88"/>
    </location>
</feature>
<gene>
    <name evidence="2" type="ORF">ADM90_09550</name>
</gene>
<keyword evidence="3" id="KW-1185">Reference proteome</keyword>
<feature type="transmembrane region" description="Helical" evidence="1">
    <location>
        <begin position="44"/>
        <end position="63"/>
    </location>
</feature>
<sequence>MPDLLLVLFLFNLSLFLLHEMDAIRRSEWRLFIILKDMEDAKAYKVFTFIHLFLYVFILSLLFSQYQTITFWVLDLFFIIHAILHLLFERHPRNGFKNTFSRSIIYPMGILAVIHILFLTNSSI</sequence>
<proteinExistence type="predicted"/>
<evidence type="ECO:0000313" key="2">
    <source>
        <dbReference type="EMBL" id="KOY83485.1"/>
    </source>
</evidence>
<dbReference type="PATRIC" id="fig|33935.3.peg.1411"/>
<dbReference type="OrthoDB" id="6885393at2"/>
<dbReference type="InterPro" id="IPR046559">
    <property type="entry name" value="DUF6713"/>
</dbReference>
<protein>
    <submittedName>
        <fullName evidence="2">Uncharacterized protein</fullName>
    </submittedName>
</protein>
<keyword evidence="1" id="KW-0812">Transmembrane</keyword>
<keyword evidence="1" id="KW-1133">Transmembrane helix</keyword>
<keyword evidence="1" id="KW-0472">Membrane</keyword>
<feature type="transmembrane region" description="Helical" evidence="1">
    <location>
        <begin position="100"/>
        <end position="119"/>
    </location>
</feature>
<accession>A0A0N0UX87</accession>
<dbReference type="Proteomes" id="UP000037977">
    <property type="component" value="Unassembled WGS sequence"/>
</dbReference>
<dbReference type="Pfam" id="PF20460">
    <property type="entry name" value="DUF6713"/>
    <property type="match status" value="1"/>
</dbReference>
<dbReference type="EMBL" id="LGCI01000005">
    <property type="protein sequence ID" value="KOY83485.1"/>
    <property type="molecule type" value="Genomic_DNA"/>
</dbReference>
<name>A0A0N0UX87_9BACI</name>
<reference evidence="2 3" key="1">
    <citation type="submission" date="2015-07" db="EMBL/GenBank/DDBJ databases">
        <title>Genome sequencing project for genomic taxonomy and phylogenomics of Bacillus-like bacteria.</title>
        <authorList>
            <person name="Liu B."/>
            <person name="Wang J."/>
            <person name="Zhu Y."/>
            <person name="Liu G."/>
            <person name="Chen Q."/>
            <person name="Chen Z."/>
            <person name="Che J."/>
            <person name="Ge C."/>
            <person name="Shi H."/>
            <person name="Pan Z."/>
            <person name="Liu X."/>
        </authorList>
    </citation>
    <scope>NUCLEOTIDE SEQUENCE [LARGE SCALE GENOMIC DNA]</scope>
    <source>
        <strain evidence="2 3">DSM 54</strain>
    </source>
</reference>